<keyword evidence="3" id="KW-1185">Reference proteome</keyword>
<organism evidence="2 3">
    <name type="scientific">[Clostridium] fimetarium</name>
    <dbReference type="NCBI Taxonomy" id="99656"/>
    <lineage>
        <taxon>Bacteria</taxon>
        <taxon>Bacillati</taxon>
        <taxon>Bacillota</taxon>
        <taxon>Clostridia</taxon>
        <taxon>Lachnospirales</taxon>
        <taxon>Lachnospiraceae</taxon>
    </lineage>
</organism>
<reference evidence="2 3" key="1">
    <citation type="submission" date="2016-10" db="EMBL/GenBank/DDBJ databases">
        <authorList>
            <person name="de Groot N.N."/>
        </authorList>
    </citation>
    <scope>NUCLEOTIDE SEQUENCE [LARGE SCALE GENOMIC DNA]</scope>
    <source>
        <strain evidence="2 3">DSM 9179</strain>
    </source>
</reference>
<evidence type="ECO:0000313" key="2">
    <source>
        <dbReference type="EMBL" id="SEV87441.1"/>
    </source>
</evidence>
<dbReference type="EMBL" id="FOJI01000001">
    <property type="protein sequence ID" value="SEV87441.1"/>
    <property type="molecule type" value="Genomic_DNA"/>
</dbReference>
<feature type="domain" description="DUF4037" evidence="1">
    <location>
        <begin position="124"/>
        <end position="214"/>
    </location>
</feature>
<dbReference type="RefSeq" id="WP_092450196.1">
    <property type="nucleotide sequence ID" value="NZ_FOJI01000001.1"/>
</dbReference>
<dbReference type="InterPro" id="IPR025117">
    <property type="entry name" value="DUF4037"/>
</dbReference>
<dbReference type="Proteomes" id="UP000199701">
    <property type="component" value="Unassembled WGS sequence"/>
</dbReference>
<sequence length="271" mass="31540">MNVIEAKDRLVNELSQCDKIKGIGQTGDINAELIPGNSDIDIFVLCATIPTEDERERMYIKYSKQYSEYLINVCHGGIWGYGDVLIIDGIDVMFMYFTIEEMNQYVDAVLNGKHLGKEGGFYPTGRLSSIESINILYENNTEWTTMIEKIKKHPFELLEKLFDYHISKVINDEDLGRAMLRKEVMFYHSVLENSLDHLMQALFAVNFTYFPSRKRSEKYIMEFKNVPDDCYDRILQIIEHSVLSKTLEKSVEELRKITLETVQIGKIIYKK</sequence>
<dbReference type="Pfam" id="PF13228">
    <property type="entry name" value="DUF4037"/>
    <property type="match status" value="1"/>
</dbReference>
<proteinExistence type="predicted"/>
<evidence type="ECO:0000259" key="1">
    <source>
        <dbReference type="Pfam" id="PF13228"/>
    </source>
</evidence>
<name>A0A1I0MIR9_9FIRM</name>
<protein>
    <recommendedName>
        <fullName evidence="1">DUF4037 domain-containing protein</fullName>
    </recommendedName>
</protein>
<evidence type="ECO:0000313" key="3">
    <source>
        <dbReference type="Proteomes" id="UP000199701"/>
    </source>
</evidence>
<gene>
    <name evidence="2" type="ORF">SAMN05421659_101505</name>
</gene>
<dbReference type="OrthoDB" id="2034917at2"/>
<accession>A0A1I0MIR9</accession>
<dbReference type="AlphaFoldDB" id="A0A1I0MIR9"/>